<geneLocation type="mitochondrion" evidence="1"/>
<dbReference type="AlphaFoldDB" id="A0A1Y0B1P7"/>
<name>A0A1Y0B1P7_9LAMI</name>
<accession>A0A1Y0B1P7</accession>
<proteinExistence type="predicted"/>
<keyword evidence="1" id="KW-0496">Mitochondrion</keyword>
<gene>
    <name evidence="1" type="ORF">AEK19_MT1158</name>
</gene>
<sequence>MKEISRTILSRFLYFNYQHRKDLVLSINRSIRIEMESS</sequence>
<protein>
    <submittedName>
        <fullName evidence="1">Uncharacterized protein</fullName>
    </submittedName>
</protein>
<evidence type="ECO:0000313" key="1">
    <source>
        <dbReference type="EMBL" id="ART31372.1"/>
    </source>
</evidence>
<dbReference type="EMBL" id="KY774314">
    <property type="protein sequence ID" value="ART31372.1"/>
    <property type="molecule type" value="Genomic_DNA"/>
</dbReference>
<organism evidence="1">
    <name type="scientific">Utricularia reniformis</name>
    <dbReference type="NCBI Taxonomy" id="192314"/>
    <lineage>
        <taxon>Eukaryota</taxon>
        <taxon>Viridiplantae</taxon>
        <taxon>Streptophyta</taxon>
        <taxon>Embryophyta</taxon>
        <taxon>Tracheophyta</taxon>
        <taxon>Spermatophyta</taxon>
        <taxon>Magnoliopsida</taxon>
        <taxon>eudicotyledons</taxon>
        <taxon>Gunneridae</taxon>
        <taxon>Pentapetalae</taxon>
        <taxon>asterids</taxon>
        <taxon>lamiids</taxon>
        <taxon>Lamiales</taxon>
        <taxon>Lentibulariaceae</taxon>
        <taxon>Utricularia</taxon>
    </lineage>
</organism>
<reference evidence="1" key="1">
    <citation type="submission" date="2017-03" db="EMBL/GenBank/DDBJ databases">
        <title>The mitochondrial genome of the carnivorous plant Utricularia reniformis (Lentibulariaceae): structure, comparative analysis and evolutionary landmarks.</title>
        <authorList>
            <person name="Silva S.R."/>
            <person name="Alvarenga D.O."/>
            <person name="Michael T.P."/>
            <person name="Miranda V.F.O."/>
            <person name="Varani A.M."/>
        </authorList>
    </citation>
    <scope>NUCLEOTIDE SEQUENCE</scope>
</reference>